<organism evidence="1 2">
    <name type="scientific">Ruegeria halocynthiae</name>
    <dbReference type="NCBI Taxonomy" id="985054"/>
    <lineage>
        <taxon>Bacteria</taxon>
        <taxon>Pseudomonadati</taxon>
        <taxon>Pseudomonadota</taxon>
        <taxon>Alphaproteobacteria</taxon>
        <taxon>Rhodobacterales</taxon>
        <taxon>Roseobacteraceae</taxon>
        <taxon>Ruegeria</taxon>
    </lineage>
</organism>
<dbReference type="RefSeq" id="WP_176797662.1">
    <property type="nucleotide sequence ID" value="NZ_FNNP01000001.1"/>
</dbReference>
<gene>
    <name evidence="1" type="ORF">SAMN05444358_1011369</name>
</gene>
<evidence type="ECO:0000313" key="1">
    <source>
        <dbReference type="EMBL" id="SDW63596.1"/>
    </source>
</evidence>
<proteinExistence type="predicted"/>
<dbReference type="AlphaFoldDB" id="A0A1H2V5H9"/>
<dbReference type="Proteomes" id="UP000183400">
    <property type="component" value="Unassembled WGS sequence"/>
</dbReference>
<keyword evidence="2" id="KW-1185">Reference proteome</keyword>
<evidence type="ECO:0000313" key="2">
    <source>
        <dbReference type="Proteomes" id="UP000183400"/>
    </source>
</evidence>
<protein>
    <submittedName>
        <fullName evidence="1">Uncharacterized protein</fullName>
    </submittedName>
</protein>
<dbReference type="EMBL" id="FNNP01000001">
    <property type="protein sequence ID" value="SDW63596.1"/>
    <property type="molecule type" value="Genomic_DNA"/>
</dbReference>
<name>A0A1H2V5H9_9RHOB</name>
<sequence length="50" mass="5201">MAQVESIKMVLLTALILLGAALCEVGNDQLGAVEQSPEPAHGIENRIVTG</sequence>
<reference evidence="2" key="1">
    <citation type="submission" date="2016-10" db="EMBL/GenBank/DDBJ databases">
        <authorList>
            <person name="Varghese N."/>
            <person name="Submissions S."/>
        </authorList>
    </citation>
    <scope>NUCLEOTIDE SEQUENCE [LARGE SCALE GENOMIC DNA]</scope>
    <source>
        <strain evidence="2">DSM 27839</strain>
    </source>
</reference>
<accession>A0A1H2V5H9</accession>